<dbReference type="EMBL" id="BAABIS010000001">
    <property type="protein sequence ID" value="GAA4833709.1"/>
    <property type="molecule type" value="Genomic_DNA"/>
</dbReference>
<name>A0ABP9D7R0_9ACTN</name>
<reference evidence="3" key="1">
    <citation type="journal article" date="2019" name="Int. J. Syst. Evol. Microbiol.">
        <title>The Global Catalogue of Microorganisms (GCM) 10K type strain sequencing project: providing services to taxonomists for standard genome sequencing and annotation.</title>
        <authorList>
            <consortium name="The Broad Institute Genomics Platform"/>
            <consortium name="The Broad Institute Genome Sequencing Center for Infectious Disease"/>
            <person name="Wu L."/>
            <person name="Ma J."/>
        </authorList>
    </citation>
    <scope>NUCLEOTIDE SEQUENCE [LARGE SCALE GENOMIC DNA]</scope>
    <source>
        <strain evidence="3">JCM 13006</strain>
    </source>
</reference>
<sequence>MAGRELERLTHIEHQGAPLTRCGERFDVDFLHHDQPLINTPGGIYTLRQQHRGARHSTVSTGNTSVLNLPCNPKPVIDPTPTATSTTTGGTGSASSPTLCAQGDNTLTATGLNLTYNGGTSAWHRVETYRYYATDPVAGREHYTQAAGLASATGAPATSPAGP</sequence>
<accession>A0ABP9D7R0</accession>
<evidence type="ECO:0000256" key="1">
    <source>
        <dbReference type="SAM" id="MobiDB-lite"/>
    </source>
</evidence>
<gene>
    <name evidence="2" type="ORF">GCM10023235_05270</name>
</gene>
<feature type="region of interest" description="Disordered" evidence="1">
    <location>
        <begin position="70"/>
        <end position="99"/>
    </location>
</feature>
<evidence type="ECO:0000313" key="2">
    <source>
        <dbReference type="EMBL" id="GAA4833709.1"/>
    </source>
</evidence>
<proteinExistence type="predicted"/>
<dbReference type="Proteomes" id="UP001501752">
    <property type="component" value="Unassembled WGS sequence"/>
</dbReference>
<feature type="compositionally biased region" description="Low complexity" evidence="1">
    <location>
        <begin position="79"/>
        <end position="98"/>
    </location>
</feature>
<evidence type="ECO:0000313" key="3">
    <source>
        <dbReference type="Proteomes" id="UP001501752"/>
    </source>
</evidence>
<protein>
    <submittedName>
        <fullName evidence="2">Uncharacterized protein</fullName>
    </submittedName>
</protein>
<comment type="caution">
    <text evidence="2">The sequence shown here is derived from an EMBL/GenBank/DDBJ whole genome shotgun (WGS) entry which is preliminary data.</text>
</comment>
<organism evidence="2 3">
    <name type="scientific">Kitasatospora terrestris</name>
    <dbReference type="NCBI Taxonomy" id="258051"/>
    <lineage>
        <taxon>Bacteria</taxon>
        <taxon>Bacillati</taxon>
        <taxon>Actinomycetota</taxon>
        <taxon>Actinomycetes</taxon>
        <taxon>Kitasatosporales</taxon>
        <taxon>Streptomycetaceae</taxon>
        <taxon>Kitasatospora</taxon>
    </lineage>
</organism>
<keyword evidence="3" id="KW-1185">Reference proteome</keyword>